<sequence length="362" mass="40724">MKRFLTVLIMLIATAFSYADEIDNRCKAFLVGDENGNIYYEQNIDEKLPLASVTKMMTILLAFDELKKGNVHLSDKVKVPKEVADIGGSRIWMKSDTDFTFEDLLKASAIYSANNATQGIAYYLSQGKVDTFVGKMNDKLKKLKIENMIEYYTPTGLPPHMTGKKMDVGNARGLYKLSMAAAKNKKYMTIAGMKEAKIKVGEIKNRNKLLGIEGIYGIKTGHHDTAGYNICIVSDENNVKLFVVVLGSKDEKTRDEVVLDKIKKFHEEYTYRVILDKEQPLSKVKVLAGATKYVYIYPDKDLKKILKADSQINIRVKKEHFVTAPVKTGEVLGEYEVMIDGKKVLKGKLLAKQGVSLYSPFK</sequence>
<evidence type="ECO:0000256" key="9">
    <source>
        <dbReference type="ARBA" id="ARBA00022960"/>
    </source>
</evidence>
<dbReference type="AlphaFoldDB" id="A0A7G9GV54"/>
<evidence type="ECO:0000256" key="16">
    <source>
        <dbReference type="SAM" id="SignalP"/>
    </source>
</evidence>
<evidence type="ECO:0000256" key="7">
    <source>
        <dbReference type="ARBA" id="ARBA00022729"/>
    </source>
</evidence>
<evidence type="ECO:0000313" key="19">
    <source>
        <dbReference type="Proteomes" id="UP000515913"/>
    </source>
</evidence>
<evidence type="ECO:0000313" key="18">
    <source>
        <dbReference type="EMBL" id="QNM14686.1"/>
    </source>
</evidence>
<comment type="similarity">
    <text evidence="3 15">Belongs to the peptidase S11 family.</text>
</comment>
<dbReference type="GO" id="GO:0009252">
    <property type="term" value="P:peptidoglycan biosynthetic process"/>
    <property type="evidence" value="ECO:0007669"/>
    <property type="project" value="UniProtKB-UniPathway"/>
</dbReference>
<evidence type="ECO:0000256" key="10">
    <source>
        <dbReference type="ARBA" id="ARBA00022984"/>
    </source>
</evidence>
<dbReference type="SMART" id="SM00936">
    <property type="entry name" value="PBP5_C"/>
    <property type="match status" value="1"/>
</dbReference>
<dbReference type="GO" id="GO:0008360">
    <property type="term" value="P:regulation of cell shape"/>
    <property type="evidence" value="ECO:0007669"/>
    <property type="project" value="UniProtKB-KW"/>
</dbReference>
<dbReference type="RefSeq" id="WP_101474244.1">
    <property type="nucleotide sequence ID" value="NZ_CP060637.1"/>
</dbReference>
<dbReference type="EC" id="3.4.16.4" evidence="4"/>
<comment type="pathway">
    <text evidence="2">Cell wall biogenesis; peptidoglycan biosynthesis.</text>
</comment>
<feature type="chain" id="PRO_5028850570" description="serine-type D-Ala-D-Ala carboxypeptidase" evidence="16">
    <location>
        <begin position="20"/>
        <end position="362"/>
    </location>
</feature>
<evidence type="ECO:0000256" key="2">
    <source>
        <dbReference type="ARBA" id="ARBA00004752"/>
    </source>
</evidence>
<proteinExistence type="inferred from homology"/>
<dbReference type="Gene3D" id="3.40.710.10">
    <property type="entry name" value="DD-peptidase/beta-lactamase superfamily"/>
    <property type="match status" value="1"/>
</dbReference>
<evidence type="ECO:0000256" key="3">
    <source>
        <dbReference type="ARBA" id="ARBA00007164"/>
    </source>
</evidence>
<dbReference type="KEGG" id="fho:H9Q81_06850"/>
<keyword evidence="6" id="KW-0645">Protease</keyword>
<evidence type="ECO:0000256" key="11">
    <source>
        <dbReference type="ARBA" id="ARBA00023316"/>
    </source>
</evidence>
<evidence type="ECO:0000256" key="8">
    <source>
        <dbReference type="ARBA" id="ARBA00022801"/>
    </source>
</evidence>
<keyword evidence="10" id="KW-0573">Peptidoglycan synthesis</keyword>
<dbReference type="SUPFAM" id="SSF56601">
    <property type="entry name" value="beta-lactamase/transpeptidase-like"/>
    <property type="match status" value="1"/>
</dbReference>
<dbReference type="GO" id="GO:0006508">
    <property type="term" value="P:proteolysis"/>
    <property type="evidence" value="ECO:0007669"/>
    <property type="project" value="UniProtKB-KW"/>
</dbReference>
<keyword evidence="7 16" id="KW-0732">Signal</keyword>
<dbReference type="InterPro" id="IPR012338">
    <property type="entry name" value="Beta-lactam/transpept-like"/>
</dbReference>
<feature type="signal peptide" evidence="16">
    <location>
        <begin position="1"/>
        <end position="19"/>
    </location>
</feature>
<accession>A0A7G9GV54</accession>
<dbReference type="UniPathway" id="UPA00219"/>
<evidence type="ECO:0000256" key="1">
    <source>
        <dbReference type="ARBA" id="ARBA00003217"/>
    </source>
</evidence>
<evidence type="ECO:0000256" key="15">
    <source>
        <dbReference type="RuleBase" id="RU004016"/>
    </source>
</evidence>
<feature type="active site" description="Acyl-ester intermediate" evidence="13">
    <location>
        <position position="52"/>
    </location>
</feature>
<evidence type="ECO:0000256" key="5">
    <source>
        <dbReference type="ARBA" id="ARBA00022645"/>
    </source>
</evidence>
<dbReference type="Pfam" id="PF07943">
    <property type="entry name" value="PBP5_C"/>
    <property type="match status" value="1"/>
</dbReference>
<protein>
    <recommendedName>
        <fullName evidence="4">serine-type D-Ala-D-Ala carboxypeptidase</fullName>
        <ecNumber evidence="4">3.4.16.4</ecNumber>
    </recommendedName>
</protein>
<dbReference type="InterPro" id="IPR018044">
    <property type="entry name" value="Peptidase_S11"/>
</dbReference>
<reference evidence="18 19" key="1">
    <citation type="submission" date="2020-08" db="EMBL/GenBank/DDBJ databases">
        <authorList>
            <person name="Liu C."/>
            <person name="Sun Q."/>
        </authorList>
    </citation>
    <scope>NUCLEOTIDE SEQUENCE [LARGE SCALE GENOMIC DNA]</scope>
    <source>
        <strain evidence="18 19">NSJ-57</strain>
    </source>
</reference>
<evidence type="ECO:0000256" key="13">
    <source>
        <dbReference type="PIRSR" id="PIRSR618044-1"/>
    </source>
</evidence>
<keyword evidence="19" id="KW-1185">Reference proteome</keyword>
<keyword evidence="11" id="KW-0961">Cell wall biogenesis/degradation</keyword>
<feature type="active site" evidence="13">
    <location>
        <position position="112"/>
    </location>
</feature>
<dbReference type="InterPro" id="IPR012907">
    <property type="entry name" value="Peptidase_S11_C"/>
</dbReference>
<comment type="function">
    <text evidence="1">Removes C-terminal D-alanyl residues from sugar-peptide cell wall precursors.</text>
</comment>
<feature type="domain" description="Peptidase S11 D-Ala-D-Ala carboxypeptidase A C-terminal" evidence="17">
    <location>
        <begin position="269"/>
        <end position="357"/>
    </location>
</feature>
<name>A0A7G9GV54_9FUSO</name>
<organism evidence="18 19">
    <name type="scientific">Fusobacterium hominis</name>
    <dbReference type="NCBI Taxonomy" id="2764326"/>
    <lineage>
        <taxon>Bacteria</taxon>
        <taxon>Fusobacteriati</taxon>
        <taxon>Fusobacteriota</taxon>
        <taxon>Fusobacteriia</taxon>
        <taxon>Fusobacteriales</taxon>
        <taxon>Fusobacteriaceae</taxon>
        <taxon>Fusobacterium</taxon>
    </lineage>
</organism>
<dbReference type="Pfam" id="PF00768">
    <property type="entry name" value="Peptidase_S11"/>
    <property type="match status" value="1"/>
</dbReference>
<dbReference type="InterPro" id="IPR015956">
    <property type="entry name" value="Peniciliin-bd_prot_C_sf"/>
</dbReference>
<dbReference type="EMBL" id="CP060637">
    <property type="protein sequence ID" value="QNM14686.1"/>
    <property type="molecule type" value="Genomic_DNA"/>
</dbReference>
<dbReference type="GO" id="GO:0009002">
    <property type="term" value="F:serine-type D-Ala-D-Ala carboxypeptidase activity"/>
    <property type="evidence" value="ECO:0007669"/>
    <property type="project" value="UniProtKB-EC"/>
</dbReference>
<feature type="binding site" evidence="14">
    <location>
        <position position="219"/>
    </location>
    <ligand>
        <name>substrate</name>
    </ligand>
</feature>
<dbReference type="InterPro" id="IPR037167">
    <property type="entry name" value="Peptidase_S11_C_sf"/>
</dbReference>
<dbReference type="Proteomes" id="UP000515913">
    <property type="component" value="Chromosome"/>
</dbReference>
<keyword evidence="8" id="KW-0378">Hydrolase</keyword>
<dbReference type="Gene3D" id="2.60.410.10">
    <property type="entry name" value="D-Ala-D-Ala carboxypeptidase, C-terminal domain"/>
    <property type="match status" value="1"/>
</dbReference>
<dbReference type="InterPro" id="IPR001967">
    <property type="entry name" value="Peptidase_S11_N"/>
</dbReference>
<dbReference type="PRINTS" id="PR00725">
    <property type="entry name" value="DADACBPTASE1"/>
</dbReference>
<dbReference type="SUPFAM" id="SSF69189">
    <property type="entry name" value="Penicillin-binding protein associated domain"/>
    <property type="match status" value="1"/>
</dbReference>
<dbReference type="PANTHER" id="PTHR21581">
    <property type="entry name" value="D-ALANYL-D-ALANINE CARBOXYPEPTIDASE"/>
    <property type="match status" value="1"/>
</dbReference>
<gene>
    <name evidence="18" type="ORF">H9Q81_06850</name>
</gene>
<dbReference type="GO" id="GO:0071555">
    <property type="term" value="P:cell wall organization"/>
    <property type="evidence" value="ECO:0007669"/>
    <property type="project" value="UniProtKB-KW"/>
</dbReference>
<keyword evidence="9" id="KW-0133">Cell shape</keyword>
<evidence type="ECO:0000256" key="6">
    <source>
        <dbReference type="ARBA" id="ARBA00022670"/>
    </source>
</evidence>
<evidence type="ECO:0000256" key="12">
    <source>
        <dbReference type="ARBA" id="ARBA00034000"/>
    </source>
</evidence>
<evidence type="ECO:0000259" key="17">
    <source>
        <dbReference type="SMART" id="SM00936"/>
    </source>
</evidence>
<dbReference type="PANTHER" id="PTHR21581:SF6">
    <property type="entry name" value="TRAFFICKING PROTEIN PARTICLE COMPLEX SUBUNIT 12"/>
    <property type="match status" value="1"/>
</dbReference>
<evidence type="ECO:0000256" key="14">
    <source>
        <dbReference type="PIRSR" id="PIRSR618044-2"/>
    </source>
</evidence>
<keyword evidence="5 18" id="KW-0121">Carboxypeptidase</keyword>
<comment type="catalytic activity">
    <reaction evidence="12">
        <text>Preferential cleavage: (Ac)2-L-Lys-D-Ala-|-D-Ala. Also transpeptidation of peptidyl-alanyl moieties that are N-acyl substituents of D-alanine.</text>
        <dbReference type="EC" id="3.4.16.4"/>
    </reaction>
</comment>
<feature type="active site" description="Proton acceptor" evidence="13">
    <location>
        <position position="55"/>
    </location>
</feature>
<evidence type="ECO:0000256" key="4">
    <source>
        <dbReference type="ARBA" id="ARBA00012448"/>
    </source>
</evidence>